<evidence type="ECO:0008006" key="4">
    <source>
        <dbReference type="Google" id="ProtNLM"/>
    </source>
</evidence>
<dbReference type="EMBL" id="SNRW01001943">
    <property type="protein sequence ID" value="KAA6394438.1"/>
    <property type="molecule type" value="Genomic_DNA"/>
</dbReference>
<gene>
    <name evidence="2" type="ORF">EZS28_010035</name>
</gene>
<accession>A0A5J4WHY9</accession>
<organism evidence="2 3">
    <name type="scientific">Streblomastix strix</name>
    <dbReference type="NCBI Taxonomy" id="222440"/>
    <lineage>
        <taxon>Eukaryota</taxon>
        <taxon>Metamonada</taxon>
        <taxon>Preaxostyla</taxon>
        <taxon>Oxymonadida</taxon>
        <taxon>Streblomastigidae</taxon>
        <taxon>Streblomastix</taxon>
    </lineage>
</organism>
<feature type="compositionally biased region" description="Basic and acidic residues" evidence="1">
    <location>
        <begin position="13"/>
        <end position="23"/>
    </location>
</feature>
<dbReference type="AlphaFoldDB" id="A0A5J4WHY9"/>
<dbReference type="Proteomes" id="UP000324800">
    <property type="component" value="Unassembled WGS sequence"/>
</dbReference>
<dbReference type="OrthoDB" id="2329056at2759"/>
<sequence length="338" mass="37694">MSKNISDFAHIATKSENDKGNRVDELEKQVKALELAKDAEIKRLQAENDQLRLAQLHFQIAQYPNQLPKEYSAQPDPQFKMAPPIYFASVPTVDEPDPTTVVSATQVQVATKPNPEPKVAISAPKEEVPSKPVPEPKIAVQAPVVHDINEDKTARLEPPNTSKAVVKFERIGGVLRKAIAERKEADLCFTLDKEMKEGIHQIVFCFEGCGGLSQDCGIGILKSSFQIPFPCDPMDKLNNQNMAFYSGNYGTLKCKGKQISCNSKFDNRPLVMELNCEAKTLHFFVNGIQEPGYIRGIKDAVKFFFFLSRTGTSVTVTSVKVLKEATTYKWDNARALDW</sequence>
<comment type="caution">
    <text evidence="2">The sequence shown here is derived from an EMBL/GenBank/DDBJ whole genome shotgun (WGS) entry which is preliminary data.</text>
</comment>
<reference evidence="2 3" key="1">
    <citation type="submission" date="2019-03" db="EMBL/GenBank/DDBJ databases">
        <title>Single cell metagenomics reveals metabolic interactions within the superorganism composed of flagellate Streblomastix strix and complex community of Bacteroidetes bacteria on its surface.</title>
        <authorList>
            <person name="Treitli S.C."/>
            <person name="Kolisko M."/>
            <person name="Husnik F."/>
            <person name="Keeling P."/>
            <person name="Hampl V."/>
        </authorList>
    </citation>
    <scope>NUCLEOTIDE SEQUENCE [LARGE SCALE GENOMIC DNA]</scope>
    <source>
        <strain evidence="2">ST1C</strain>
    </source>
</reference>
<name>A0A5J4WHY9_9EUKA</name>
<feature type="region of interest" description="Disordered" evidence="1">
    <location>
        <begin position="1"/>
        <end position="23"/>
    </location>
</feature>
<evidence type="ECO:0000313" key="3">
    <source>
        <dbReference type="Proteomes" id="UP000324800"/>
    </source>
</evidence>
<proteinExistence type="predicted"/>
<evidence type="ECO:0000313" key="2">
    <source>
        <dbReference type="EMBL" id="KAA6394438.1"/>
    </source>
</evidence>
<protein>
    <recommendedName>
        <fullName evidence="4">SPRY domain-containing protein</fullName>
    </recommendedName>
</protein>
<evidence type="ECO:0000256" key="1">
    <source>
        <dbReference type="SAM" id="MobiDB-lite"/>
    </source>
</evidence>